<sequence length="64" mass="7259">MPSSIEVNMEHHHVNWKLAYAEAEKQVPLRQNVADIFNCSICLFGLIVVMPWVGRLIIESGILP</sequence>
<keyword evidence="1" id="KW-1133">Transmembrane helix</keyword>
<gene>
    <name evidence="2" type="ORF">AAV32_09545</name>
</gene>
<keyword evidence="3" id="KW-1185">Reference proteome</keyword>
<evidence type="ECO:0000313" key="2">
    <source>
        <dbReference type="EMBL" id="KKO71810.1"/>
    </source>
</evidence>
<keyword evidence="1" id="KW-0472">Membrane</keyword>
<proteinExistence type="predicted"/>
<comment type="caution">
    <text evidence="2">The sequence shown here is derived from an EMBL/GenBank/DDBJ whole genome shotgun (WGS) entry which is preliminary data.</text>
</comment>
<reference evidence="2 3" key="1">
    <citation type="submission" date="2015-04" db="EMBL/GenBank/DDBJ databases">
        <title>Genome sequence of Kerstersia gyiorum CG1.</title>
        <authorList>
            <person name="Greninger A.L."/>
            <person name="Kozyreva V."/>
            <person name="Chaturvedi V."/>
        </authorList>
    </citation>
    <scope>NUCLEOTIDE SEQUENCE [LARGE SCALE GENOMIC DNA]</scope>
    <source>
        <strain evidence="2 3">CG1</strain>
    </source>
</reference>
<protein>
    <submittedName>
        <fullName evidence="2">Uncharacterized protein</fullName>
    </submittedName>
</protein>
<dbReference type="Proteomes" id="UP000078084">
    <property type="component" value="Unassembled WGS sequence"/>
</dbReference>
<keyword evidence="1" id="KW-0812">Transmembrane</keyword>
<evidence type="ECO:0000313" key="3">
    <source>
        <dbReference type="Proteomes" id="UP000078084"/>
    </source>
</evidence>
<organism evidence="2 3">
    <name type="scientific">Kerstersia gyiorum</name>
    <dbReference type="NCBI Taxonomy" id="206506"/>
    <lineage>
        <taxon>Bacteria</taxon>
        <taxon>Pseudomonadati</taxon>
        <taxon>Pseudomonadota</taxon>
        <taxon>Betaproteobacteria</taxon>
        <taxon>Burkholderiales</taxon>
        <taxon>Alcaligenaceae</taxon>
        <taxon>Kerstersia</taxon>
    </lineage>
</organism>
<evidence type="ECO:0000256" key="1">
    <source>
        <dbReference type="SAM" id="Phobius"/>
    </source>
</evidence>
<feature type="transmembrane region" description="Helical" evidence="1">
    <location>
        <begin position="36"/>
        <end position="58"/>
    </location>
</feature>
<dbReference type="AlphaFoldDB" id="A0A171KSE3"/>
<accession>A0A171KSE3</accession>
<dbReference type="RefSeq" id="WP_068370809.1">
    <property type="nucleotide sequence ID" value="NZ_LBNE01000005.1"/>
</dbReference>
<dbReference type="EMBL" id="LBNE01000005">
    <property type="protein sequence ID" value="KKO71810.1"/>
    <property type="molecule type" value="Genomic_DNA"/>
</dbReference>
<name>A0A171KSE3_9BURK</name>